<evidence type="ECO:0000313" key="4">
    <source>
        <dbReference type="Proteomes" id="UP000182227"/>
    </source>
</evidence>
<evidence type="ECO:0008006" key="5">
    <source>
        <dbReference type="Google" id="ProtNLM"/>
    </source>
</evidence>
<keyword evidence="2" id="KW-0732">Signal</keyword>
<feature type="compositionally biased region" description="Polar residues" evidence="1">
    <location>
        <begin position="58"/>
        <end position="82"/>
    </location>
</feature>
<gene>
    <name evidence="3" type="ORF">BN970_02896</name>
</gene>
<reference evidence="3 4" key="1">
    <citation type="submission" date="2015-03" db="EMBL/GenBank/DDBJ databases">
        <authorList>
            <person name="Murphy D."/>
        </authorList>
    </citation>
    <scope>NUCLEOTIDE SEQUENCE [LARGE SCALE GENOMIC DNA]</scope>
    <source>
        <strain evidence="3 4">D16</strain>
    </source>
</reference>
<protein>
    <recommendedName>
        <fullName evidence="5">Intersectin-EH binding protein Ibp1</fullName>
    </recommendedName>
</protein>
<feature type="region of interest" description="Disordered" evidence="1">
    <location>
        <begin position="25"/>
        <end position="125"/>
    </location>
</feature>
<feature type="signal peptide" evidence="2">
    <location>
        <begin position="1"/>
        <end position="29"/>
    </location>
</feature>
<accession>A0A0U1DE53</accession>
<name>A0A0U1DE53_9MYCO</name>
<evidence type="ECO:0000256" key="2">
    <source>
        <dbReference type="SAM" id="SignalP"/>
    </source>
</evidence>
<dbReference type="AlphaFoldDB" id="A0A0U1DE53"/>
<dbReference type="EMBL" id="CTEF01000002">
    <property type="protein sequence ID" value="CQD14308.1"/>
    <property type="molecule type" value="Genomic_DNA"/>
</dbReference>
<sequence precursor="true">MSKPLLFVTQILAAVGAAGAVALGSTASAEEPPAPCTETQAATVCQGPGSASVVVSPPGQSHGTNGQTPQNGPYGPSGQNPPVANRIGPPRNSRGGPASRAGVPDIGQQLGLTLRPPEQLHNQCA</sequence>
<proteinExistence type="predicted"/>
<organism evidence="3 4">
    <name type="scientific">Mycolicibacterium conceptionense</name>
    <dbReference type="NCBI Taxonomy" id="451644"/>
    <lineage>
        <taxon>Bacteria</taxon>
        <taxon>Bacillati</taxon>
        <taxon>Actinomycetota</taxon>
        <taxon>Actinomycetes</taxon>
        <taxon>Mycobacteriales</taxon>
        <taxon>Mycobacteriaceae</taxon>
        <taxon>Mycolicibacterium</taxon>
    </lineage>
</organism>
<evidence type="ECO:0000256" key="1">
    <source>
        <dbReference type="SAM" id="MobiDB-lite"/>
    </source>
</evidence>
<feature type="chain" id="PRO_5006707991" description="Intersectin-EH binding protein Ibp1" evidence="2">
    <location>
        <begin position="30"/>
        <end position="125"/>
    </location>
</feature>
<dbReference type="Proteomes" id="UP000182227">
    <property type="component" value="Unassembled WGS sequence"/>
</dbReference>
<evidence type="ECO:0000313" key="3">
    <source>
        <dbReference type="EMBL" id="CQD14308.1"/>
    </source>
</evidence>